<reference evidence="5" key="1">
    <citation type="submission" date="2023-02" db="EMBL/GenBank/DDBJ databases">
        <title>Genome of toxic invasive species Heracleum sosnowskyi carries increased number of genes despite the absence of recent whole-genome duplications.</title>
        <authorList>
            <person name="Schelkunov M."/>
            <person name="Shtratnikova V."/>
            <person name="Makarenko M."/>
            <person name="Klepikova A."/>
            <person name="Omelchenko D."/>
            <person name="Novikova G."/>
            <person name="Obukhova E."/>
            <person name="Bogdanov V."/>
            <person name="Penin A."/>
            <person name="Logacheva M."/>
        </authorList>
    </citation>
    <scope>NUCLEOTIDE SEQUENCE</scope>
    <source>
        <strain evidence="5">Hsosn_3</strain>
        <tissue evidence="5">Leaf</tissue>
    </source>
</reference>
<evidence type="ECO:0000256" key="3">
    <source>
        <dbReference type="ARBA" id="ARBA00023242"/>
    </source>
</evidence>
<organism evidence="5 6">
    <name type="scientific">Heracleum sosnowskyi</name>
    <dbReference type="NCBI Taxonomy" id="360622"/>
    <lineage>
        <taxon>Eukaryota</taxon>
        <taxon>Viridiplantae</taxon>
        <taxon>Streptophyta</taxon>
        <taxon>Embryophyta</taxon>
        <taxon>Tracheophyta</taxon>
        <taxon>Spermatophyta</taxon>
        <taxon>Magnoliopsida</taxon>
        <taxon>eudicotyledons</taxon>
        <taxon>Gunneridae</taxon>
        <taxon>Pentapetalae</taxon>
        <taxon>asterids</taxon>
        <taxon>campanulids</taxon>
        <taxon>Apiales</taxon>
        <taxon>Apiaceae</taxon>
        <taxon>Apioideae</taxon>
        <taxon>apioid superclade</taxon>
        <taxon>Tordylieae</taxon>
        <taxon>Tordyliinae</taxon>
        <taxon>Heracleum</taxon>
    </lineage>
</organism>
<gene>
    <name evidence="5" type="ORF">POM88_051049</name>
</gene>
<evidence type="ECO:0000256" key="1">
    <source>
        <dbReference type="ARBA" id="ARBA00004123"/>
    </source>
</evidence>
<dbReference type="GO" id="GO:0000118">
    <property type="term" value="C:histone deacetylase complex"/>
    <property type="evidence" value="ECO:0007669"/>
    <property type="project" value="TreeGrafter"/>
</dbReference>
<dbReference type="GO" id="GO:0003714">
    <property type="term" value="F:transcription corepressor activity"/>
    <property type="evidence" value="ECO:0007669"/>
    <property type="project" value="InterPro"/>
</dbReference>
<proteinExistence type="predicted"/>
<dbReference type="GO" id="GO:0000785">
    <property type="term" value="C:chromatin"/>
    <property type="evidence" value="ECO:0007669"/>
    <property type="project" value="TreeGrafter"/>
</dbReference>
<comment type="caution">
    <text evidence="5">The sequence shown here is derived from an EMBL/GenBank/DDBJ whole genome shotgun (WGS) entry which is preliminary data.</text>
</comment>
<dbReference type="InterPro" id="IPR039774">
    <property type="entry name" value="Sin3-like"/>
</dbReference>
<dbReference type="PANTHER" id="PTHR12346">
    <property type="entry name" value="SIN3B-RELATED"/>
    <property type="match status" value="1"/>
</dbReference>
<keyword evidence="2" id="KW-0678">Repressor</keyword>
<comment type="subcellular location">
    <subcellularLocation>
        <location evidence="1 4">Nucleus</location>
    </subcellularLocation>
</comment>
<evidence type="ECO:0000313" key="6">
    <source>
        <dbReference type="Proteomes" id="UP001237642"/>
    </source>
</evidence>
<dbReference type="GO" id="GO:0000122">
    <property type="term" value="P:negative regulation of transcription by RNA polymerase II"/>
    <property type="evidence" value="ECO:0007669"/>
    <property type="project" value="TreeGrafter"/>
</dbReference>
<dbReference type="PROSITE" id="PS51477">
    <property type="entry name" value="PAH"/>
    <property type="match status" value="2"/>
</dbReference>
<evidence type="ECO:0000256" key="2">
    <source>
        <dbReference type="ARBA" id="ARBA00022491"/>
    </source>
</evidence>
<sequence length="195" mass="22537">MAAQPKTKSQSFDGDSMYAKILSRERKTPQMADYLSSVRFALGHESQEYEFLLHLFKEWEQKRIAPAVVAALVKLLFSDKQELIERFNQFLPAKYKISLPLPRRRNVSLEGATGFVNKFKAALDKERYLSFLRICNAYRTSTVNILELTRKVCELLEDKQDLLKEFVDYLPAPLKATHQLATNNTTRGETSQTRK</sequence>
<dbReference type="Gene3D" id="1.20.1160.11">
    <property type="entry name" value="Paired amphipathic helix"/>
    <property type="match status" value="2"/>
</dbReference>
<dbReference type="EMBL" id="JAUIZM010000011">
    <property type="protein sequence ID" value="KAK1357793.1"/>
    <property type="molecule type" value="Genomic_DNA"/>
</dbReference>
<dbReference type="Proteomes" id="UP001237642">
    <property type="component" value="Unassembled WGS sequence"/>
</dbReference>
<name>A0AAD8H172_9APIA</name>
<dbReference type="InterPro" id="IPR003822">
    <property type="entry name" value="PAH"/>
</dbReference>
<dbReference type="AlphaFoldDB" id="A0AAD8H172"/>
<dbReference type="PANTHER" id="PTHR12346:SF0">
    <property type="entry name" value="SIN3A, ISOFORM G"/>
    <property type="match status" value="1"/>
</dbReference>
<protein>
    <submittedName>
        <fullName evidence="5">Uncharacterized protein</fullName>
    </submittedName>
</protein>
<dbReference type="SUPFAM" id="SSF47762">
    <property type="entry name" value="PAH2 domain"/>
    <property type="match status" value="2"/>
</dbReference>
<dbReference type="InterPro" id="IPR036600">
    <property type="entry name" value="PAH_sf"/>
</dbReference>
<accession>A0AAD8H172</accession>
<keyword evidence="6" id="KW-1185">Reference proteome</keyword>
<keyword evidence="3 4" id="KW-0539">Nucleus</keyword>
<reference evidence="5" key="2">
    <citation type="submission" date="2023-05" db="EMBL/GenBank/DDBJ databases">
        <authorList>
            <person name="Schelkunov M.I."/>
        </authorList>
    </citation>
    <scope>NUCLEOTIDE SEQUENCE</scope>
    <source>
        <strain evidence="5">Hsosn_3</strain>
        <tissue evidence="5">Leaf</tissue>
    </source>
</reference>
<evidence type="ECO:0000256" key="4">
    <source>
        <dbReference type="PROSITE-ProRule" id="PRU00810"/>
    </source>
</evidence>
<evidence type="ECO:0000313" key="5">
    <source>
        <dbReference type="EMBL" id="KAK1357793.1"/>
    </source>
</evidence>
<dbReference type="Pfam" id="PF02671">
    <property type="entry name" value="PAH"/>
    <property type="match status" value="2"/>
</dbReference>